<comment type="function">
    <text evidence="1 9">May be involved in recombinational repair of damaged DNA.</text>
</comment>
<evidence type="ECO:0000256" key="2">
    <source>
        <dbReference type="ARBA" id="ARBA00009441"/>
    </source>
</evidence>
<evidence type="ECO:0000256" key="6">
    <source>
        <dbReference type="ARBA" id="ARBA00022840"/>
    </source>
</evidence>
<dbReference type="FunFam" id="3.40.50.300:FF:000356">
    <property type="entry name" value="DNA repair protein RecN"/>
    <property type="match status" value="1"/>
</dbReference>
<evidence type="ECO:0000313" key="13">
    <source>
        <dbReference type="Proteomes" id="UP000012019"/>
    </source>
</evidence>
<dbReference type="PANTHER" id="PTHR11059">
    <property type="entry name" value="DNA REPAIR PROTEIN RECN"/>
    <property type="match status" value="1"/>
</dbReference>
<dbReference type="GO" id="GO:0009432">
    <property type="term" value="P:SOS response"/>
    <property type="evidence" value="ECO:0007669"/>
    <property type="project" value="TreeGrafter"/>
</dbReference>
<dbReference type="NCBIfam" id="TIGR00634">
    <property type="entry name" value="recN"/>
    <property type="match status" value="1"/>
</dbReference>
<keyword evidence="13" id="KW-1185">Reference proteome</keyword>
<evidence type="ECO:0000256" key="4">
    <source>
        <dbReference type="ARBA" id="ARBA00022741"/>
    </source>
</evidence>
<dbReference type="Proteomes" id="UP000012019">
    <property type="component" value="Unassembled WGS sequence"/>
</dbReference>
<comment type="caution">
    <text evidence="12">The sequence shown here is derived from an EMBL/GenBank/DDBJ whole genome shotgun (WGS) entry which is preliminary data.</text>
</comment>
<dbReference type="FunFam" id="3.40.50.300:FF:000319">
    <property type="entry name" value="DNA repair protein RecN"/>
    <property type="match status" value="1"/>
</dbReference>
<dbReference type="GO" id="GO:0006310">
    <property type="term" value="P:DNA recombination"/>
    <property type="evidence" value="ECO:0007669"/>
    <property type="project" value="InterPro"/>
</dbReference>
<evidence type="ECO:0000256" key="3">
    <source>
        <dbReference type="ARBA" id="ARBA00021315"/>
    </source>
</evidence>
<sequence>MLISLSVKNLAVVEDLALQFQSGMTSLTGETGAGKSMLVDALSLVLGDRADSNMVRQGCERAEIEANFETTNNPALTDWLKAQELDDDAQCHLRRTISSDGRSRGYINGRQVALNQLKAVSECCIDIHGQHAHQSLLRPDTQRQLIDTVAGNRELLAKLKSAFKQMQECASTLEKLKQDNEQQQARLELLSYQVKELEVFSLTEQSVNQLLQDQQQLAHSADLLHAAEAAIHRIFDNEEIAAYDILSSALVELEKLQDIEPHFASIVETLNAALINLDESGSELRHYLDKTELDPERLEEVEQQISQLHDLARKHHCEIADLPAVYDSLHNELNTISHAGQTLTDLEQQLSQHQKQCLDLAMQIRERRLKAAAPLAEQITTSIRELAMPAGRIEIEVTPTSHETMTETGCDQVRLLVTTNPGQAAGELGKIASGGELARISLAIQVVTAGQRSVPTLIFDEVDVGIGGGVAEVVGRHLRTLAASQQVICITHLAQVAAQAHQQLQVSKHHRDNSTHIEIQALDRQQRIEEIARMLGGMQLTEKTRLHAEEMLGLVELS</sequence>
<evidence type="ECO:0000259" key="11">
    <source>
        <dbReference type="Pfam" id="PF02463"/>
    </source>
</evidence>
<keyword evidence="6" id="KW-0067">ATP-binding</keyword>
<dbReference type="Pfam" id="PF02463">
    <property type="entry name" value="SMC_N"/>
    <property type="match status" value="1"/>
</dbReference>
<dbReference type="GO" id="GO:0005524">
    <property type="term" value="F:ATP binding"/>
    <property type="evidence" value="ECO:0007669"/>
    <property type="project" value="UniProtKB-KW"/>
</dbReference>
<dbReference type="SUPFAM" id="SSF52540">
    <property type="entry name" value="P-loop containing nucleoside triphosphate hydrolases"/>
    <property type="match status" value="1"/>
</dbReference>
<evidence type="ECO:0000256" key="9">
    <source>
        <dbReference type="PIRNR" id="PIRNR003128"/>
    </source>
</evidence>
<dbReference type="AlphaFoldDB" id="M7NYS7"/>
<comment type="similarity">
    <text evidence="2 9">Belongs to the RecN family.</text>
</comment>
<dbReference type="NCBIfam" id="NF008121">
    <property type="entry name" value="PRK10869.1"/>
    <property type="match status" value="1"/>
</dbReference>
<accession>M7NYS7</accession>
<dbReference type="PATRIC" id="fig|1286106.3.peg.2135"/>
<name>M7NYS7_9GAMM</name>
<reference evidence="12 13" key="1">
    <citation type="journal article" date="2013" name="Genome Announc.">
        <title>Draft Genome Sequence of Methylophaga lonarensis MPLT, a Haloalkaliphilic (Non-Methane-Utilizing) Methylotroph.</title>
        <authorList>
            <person name="Shetty S.A."/>
            <person name="Marathe N.P."/>
            <person name="Munot H."/>
            <person name="Antony C.P."/>
            <person name="Dhotre D.P."/>
            <person name="Murrell J.C."/>
            <person name="Shouche Y.S."/>
        </authorList>
    </citation>
    <scope>NUCLEOTIDE SEQUENCE [LARGE SCALE GENOMIC DNA]</scope>
    <source>
        <strain evidence="12 13">MPL</strain>
    </source>
</reference>
<dbReference type="InterPro" id="IPR004604">
    <property type="entry name" value="DNA_recomb/repair_RecN"/>
</dbReference>
<feature type="coiled-coil region" evidence="10">
    <location>
        <begin position="159"/>
        <end position="193"/>
    </location>
</feature>
<keyword evidence="10" id="KW-0175">Coiled coil</keyword>
<dbReference type="OrthoDB" id="9806954at2"/>
<dbReference type="InterPro" id="IPR003395">
    <property type="entry name" value="RecF/RecN/SMC_N"/>
</dbReference>
<dbReference type="InterPro" id="IPR027417">
    <property type="entry name" value="P-loop_NTPase"/>
</dbReference>
<dbReference type="eggNOG" id="COG0497">
    <property type="taxonomic scope" value="Bacteria"/>
</dbReference>
<protein>
    <recommendedName>
        <fullName evidence="3 9">DNA repair protein RecN</fullName>
    </recommendedName>
    <alternativeName>
        <fullName evidence="8 9">Recombination protein N</fullName>
    </alternativeName>
</protein>
<evidence type="ECO:0000313" key="12">
    <source>
        <dbReference type="EMBL" id="EMR12387.1"/>
    </source>
</evidence>
<keyword evidence="7 9" id="KW-0234">DNA repair</keyword>
<dbReference type="STRING" id="1286106.MPL1_10657"/>
<dbReference type="CDD" id="cd03241">
    <property type="entry name" value="ABC_RecN"/>
    <property type="match status" value="1"/>
</dbReference>
<keyword evidence="4" id="KW-0547">Nucleotide-binding</keyword>
<feature type="coiled-coil region" evidence="10">
    <location>
        <begin position="298"/>
        <end position="363"/>
    </location>
</feature>
<dbReference type="PIRSF" id="PIRSF003128">
    <property type="entry name" value="RecN"/>
    <property type="match status" value="1"/>
</dbReference>
<gene>
    <name evidence="12" type="ORF">MPL1_10657</name>
</gene>
<dbReference type="GO" id="GO:0006281">
    <property type="term" value="P:DNA repair"/>
    <property type="evidence" value="ECO:0007669"/>
    <property type="project" value="UniProtKB-KW"/>
</dbReference>
<evidence type="ECO:0000256" key="7">
    <source>
        <dbReference type="ARBA" id="ARBA00023204"/>
    </source>
</evidence>
<feature type="domain" description="RecF/RecN/SMC N-terminal" evidence="11">
    <location>
        <begin position="8"/>
        <end position="512"/>
    </location>
</feature>
<proteinExistence type="inferred from homology"/>
<organism evidence="12 13">
    <name type="scientific">Methylophaga lonarensis MPL</name>
    <dbReference type="NCBI Taxonomy" id="1286106"/>
    <lineage>
        <taxon>Bacteria</taxon>
        <taxon>Pseudomonadati</taxon>
        <taxon>Pseudomonadota</taxon>
        <taxon>Gammaproteobacteria</taxon>
        <taxon>Thiotrichales</taxon>
        <taxon>Piscirickettsiaceae</taxon>
        <taxon>Methylophaga</taxon>
    </lineage>
</organism>
<evidence type="ECO:0000256" key="8">
    <source>
        <dbReference type="ARBA" id="ARBA00033408"/>
    </source>
</evidence>
<evidence type="ECO:0000256" key="1">
    <source>
        <dbReference type="ARBA" id="ARBA00003618"/>
    </source>
</evidence>
<evidence type="ECO:0000256" key="10">
    <source>
        <dbReference type="SAM" id="Coils"/>
    </source>
</evidence>
<dbReference type="EMBL" id="APHR01000058">
    <property type="protein sequence ID" value="EMR12387.1"/>
    <property type="molecule type" value="Genomic_DNA"/>
</dbReference>
<evidence type="ECO:0000256" key="5">
    <source>
        <dbReference type="ARBA" id="ARBA00022763"/>
    </source>
</evidence>
<keyword evidence="5 9" id="KW-0227">DNA damage</keyword>
<dbReference type="PANTHER" id="PTHR11059:SF0">
    <property type="entry name" value="DNA REPAIR PROTEIN RECN"/>
    <property type="match status" value="1"/>
</dbReference>
<dbReference type="Gene3D" id="3.40.50.300">
    <property type="entry name" value="P-loop containing nucleotide triphosphate hydrolases"/>
    <property type="match status" value="2"/>
</dbReference>
<dbReference type="GO" id="GO:0043590">
    <property type="term" value="C:bacterial nucleoid"/>
    <property type="evidence" value="ECO:0007669"/>
    <property type="project" value="TreeGrafter"/>
</dbReference>
<dbReference type="RefSeq" id="WP_009727099.1">
    <property type="nucleotide sequence ID" value="NZ_APHR01000058.1"/>
</dbReference>